<evidence type="ECO:0000313" key="1">
    <source>
        <dbReference type="Proteomes" id="UP000025227"/>
    </source>
</evidence>
<evidence type="ECO:0000313" key="2">
    <source>
        <dbReference type="WBParaSite" id="HCON_00173410-00001"/>
    </source>
</evidence>
<dbReference type="OrthoDB" id="418748at2759"/>
<name>A0A6F7Q3L0_HAECO</name>
<proteinExistence type="predicted"/>
<dbReference type="AlphaFoldDB" id="A0A6F7Q3L0"/>
<dbReference type="Proteomes" id="UP000025227">
    <property type="component" value="Unplaced"/>
</dbReference>
<keyword evidence="1" id="KW-1185">Reference proteome</keyword>
<dbReference type="WBParaSite" id="HCON_00173410-00001">
    <property type="protein sequence ID" value="HCON_00173410-00001"/>
    <property type="gene ID" value="HCON_00173410"/>
</dbReference>
<protein>
    <submittedName>
        <fullName evidence="2">Reverse transcriptase domain-containing protein</fullName>
    </submittedName>
</protein>
<accession>A0A6F7Q3L0</accession>
<reference evidence="2" key="1">
    <citation type="submission" date="2020-12" db="UniProtKB">
        <authorList>
            <consortium name="WormBaseParasite"/>
        </authorList>
    </citation>
    <scope>IDENTIFICATION</scope>
    <source>
        <strain evidence="2">MHco3</strain>
    </source>
</reference>
<organism evidence="1 2">
    <name type="scientific">Haemonchus contortus</name>
    <name type="common">Barber pole worm</name>
    <dbReference type="NCBI Taxonomy" id="6289"/>
    <lineage>
        <taxon>Eukaryota</taxon>
        <taxon>Metazoa</taxon>
        <taxon>Ecdysozoa</taxon>
        <taxon>Nematoda</taxon>
        <taxon>Chromadorea</taxon>
        <taxon>Rhabditida</taxon>
        <taxon>Rhabditina</taxon>
        <taxon>Rhabditomorpha</taxon>
        <taxon>Strongyloidea</taxon>
        <taxon>Trichostrongylidae</taxon>
        <taxon>Haemonchus</taxon>
    </lineage>
</organism>
<sequence>MRGCPVQERHRWATRLVQKSRNETKWSYSDSRDVGHAFRAVLCGNPKTTTAVVIIVSERFRDSIRESSGGDWRKKRPSSLAFYPAVTIVDETWKGAAAKPGSAVGARHDKAWTAKDKQTWLLTNHVKEKVRGKKKQCHAFLVEKIVDNWQRFKIAKKEAKKVVAPEKAAPYANLNKKLESCGGKRYVYRLAKARYRQTEDIEMFIGRINENVLLLTNRKQVETMARALQNVSTVEFDHTAVPCTPPLRGPVKKIAVKETITL</sequence>